<evidence type="ECO:0000313" key="3">
    <source>
        <dbReference type="Proteomes" id="UP000030416"/>
    </source>
</evidence>
<dbReference type="AlphaFoldDB" id="A0A0A3I065"/>
<proteinExistence type="predicted"/>
<feature type="transmembrane region" description="Helical" evidence="1">
    <location>
        <begin position="172"/>
        <end position="191"/>
    </location>
</feature>
<keyword evidence="1" id="KW-0472">Membrane</keyword>
<dbReference type="STRING" id="1384049.CD29_12430"/>
<dbReference type="Proteomes" id="UP000030416">
    <property type="component" value="Unassembled WGS sequence"/>
</dbReference>
<comment type="caution">
    <text evidence="2">The sequence shown here is derived from an EMBL/GenBank/DDBJ whole genome shotgun (WGS) entry which is preliminary data.</text>
</comment>
<sequence>MQKFLGLLVQEYRNYALFNYGLAALIVIVVFLGPLLVVQFFPNTAYYNVPDVRLSMSMVAAVSIVLLSVGLFSSSLNRDIKLKELWLHNSQSIYSLVGAKLIYHGLTMIALCFIPYIGLFFVGDLIVGTFLQYLVFGFAGLFLAITMYIFFIVITLLWIALNTQLSRYIGKLSYVVLFIAVLFIIELLNRLPN</sequence>
<organism evidence="2 3">
    <name type="scientific">Ureibacillus manganicus DSM 26584</name>
    <dbReference type="NCBI Taxonomy" id="1384049"/>
    <lineage>
        <taxon>Bacteria</taxon>
        <taxon>Bacillati</taxon>
        <taxon>Bacillota</taxon>
        <taxon>Bacilli</taxon>
        <taxon>Bacillales</taxon>
        <taxon>Caryophanaceae</taxon>
        <taxon>Ureibacillus</taxon>
    </lineage>
</organism>
<name>A0A0A3I065_9BACL</name>
<evidence type="ECO:0000313" key="2">
    <source>
        <dbReference type="EMBL" id="KGR78226.1"/>
    </source>
</evidence>
<dbReference type="EMBL" id="JPVN01000013">
    <property type="protein sequence ID" value="KGR78226.1"/>
    <property type="molecule type" value="Genomic_DNA"/>
</dbReference>
<feature type="transmembrane region" description="Helical" evidence="1">
    <location>
        <begin position="130"/>
        <end position="160"/>
    </location>
</feature>
<dbReference type="OrthoDB" id="2968365at2"/>
<gene>
    <name evidence="2" type="ORF">CD29_12430</name>
</gene>
<dbReference type="RefSeq" id="WP_036187039.1">
    <property type="nucleotide sequence ID" value="NZ_AVDA01000013.1"/>
</dbReference>
<evidence type="ECO:0000256" key="1">
    <source>
        <dbReference type="SAM" id="Phobius"/>
    </source>
</evidence>
<keyword evidence="1" id="KW-0812">Transmembrane</keyword>
<keyword evidence="1" id="KW-1133">Transmembrane helix</keyword>
<feature type="transmembrane region" description="Helical" evidence="1">
    <location>
        <begin position="54"/>
        <end position="72"/>
    </location>
</feature>
<feature type="transmembrane region" description="Helical" evidence="1">
    <location>
        <begin position="93"/>
        <end position="118"/>
    </location>
</feature>
<keyword evidence="3" id="KW-1185">Reference proteome</keyword>
<reference evidence="2 3" key="1">
    <citation type="submission" date="2014-02" db="EMBL/GenBank/DDBJ databases">
        <title>Draft genome sequence of Lysinibacillus manganicus DSM 26584T.</title>
        <authorList>
            <person name="Zhang F."/>
            <person name="Wang G."/>
            <person name="Zhang L."/>
        </authorList>
    </citation>
    <scope>NUCLEOTIDE SEQUENCE [LARGE SCALE GENOMIC DNA]</scope>
    <source>
        <strain evidence="2 3">DSM 26584</strain>
    </source>
</reference>
<protein>
    <submittedName>
        <fullName evidence="2">Uncharacterized protein</fullName>
    </submittedName>
</protein>
<accession>A0A0A3I065</accession>
<feature type="transmembrane region" description="Helical" evidence="1">
    <location>
        <begin position="20"/>
        <end position="42"/>
    </location>
</feature>